<feature type="region of interest" description="Disordered" evidence="2">
    <location>
        <begin position="75"/>
        <end position="132"/>
    </location>
</feature>
<accession>A0A8T8SG08</accession>
<gene>
    <name evidence="4" type="ORF">A4X13_0g8194</name>
</gene>
<dbReference type="Gene3D" id="3.30.160.60">
    <property type="entry name" value="Classic Zinc Finger"/>
    <property type="match status" value="1"/>
</dbReference>
<sequence>MDIDKSEDVMLKHSPVLPPALLLHAAALEAQCTGAIEEDTGLGAMSVAPPSQSLSENIKQICDALHTDAEGCGLRGQNPGQYPPATSGTIETKESHETTMTTWGTAAAMNGDDRTDHTSSPYPLSQAANTPDRATAWGRVPERDYGWLPGDPDVDQIQEFMYIFDGSERMVVPPSSDPPQEASKSVHWSDEDCTLVPPPAGPTWNKSDSTLVPITVQKLPVSGSVEPKMDGEENVRMATPLPMENLTDCANEDAPGDIHRSNKSVKCLDCLKTYEGSAALTYHMKVAHQTSATVKVPGWVEPQLIERRAGVNSKGVAGDFLHCPKCDQGYTSEQTLIKHVNACTHIRPEPTADDAPPTVTLELLKSNIKAKAEEMGNRFKTPTANQLTPWARRNQFARLLDGETLQDYANATDLPTDKVKTQENVLCDATAEAIRKAADKLASLPIFFSQMMNSKDATKTEFTRPMNAQPSTLEGYIKIAQRLMLFHWRLFELNRDNSASSDLTQGGLLKARKALRDD</sequence>
<feature type="domain" description="C2H2-type" evidence="3">
    <location>
        <begin position="321"/>
        <end position="350"/>
    </location>
</feature>
<evidence type="ECO:0000313" key="5">
    <source>
        <dbReference type="Proteomes" id="UP000077521"/>
    </source>
</evidence>
<evidence type="ECO:0000256" key="1">
    <source>
        <dbReference type="PROSITE-ProRule" id="PRU00042"/>
    </source>
</evidence>
<organism evidence="4 5">
    <name type="scientific">Tilletia indica</name>
    <dbReference type="NCBI Taxonomy" id="43049"/>
    <lineage>
        <taxon>Eukaryota</taxon>
        <taxon>Fungi</taxon>
        <taxon>Dikarya</taxon>
        <taxon>Basidiomycota</taxon>
        <taxon>Ustilaginomycotina</taxon>
        <taxon>Exobasidiomycetes</taxon>
        <taxon>Tilletiales</taxon>
        <taxon>Tilletiaceae</taxon>
        <taxon>Tilletia</taxon>
    </lineage>
</organism>
<comment type="caution">
    <text evidence="4">The sequence shown here is derived from an EMBL/GenBank/DDBJ whole genome shotgun (WGS) entry which is preliminary data.</text>
</comment>
<dbReference type="PROSITE" id="PS50157">
    <property type="entry name" value="ZINC_FINGER_C2H2_2"/>
    <property type="match status" value="1"/>
</dbReference>
<dbReference type="GO" id="GO:0008270">
    <property type="term" value="F:zinc ion binding"/>
    <property type="evidence" value="ECO:0007669"/>
    <property type="project" value="UniProtKB-KW"/>
</dbReference>
<dbReference type="PROSITE" id="PS00028">
    <property type="entry name" value="ZINC_FINGER_C2H2_1"/>
    <property type="match status" value="2"/>
</dbReference>
<feature type="compositionally biased region" description="Polar residues" evidence="2">
    <location>
        <begin position="118"/>
        <end position="129"/>
    </location>
</feature>
<feature type="non-terminal residue" evidence="4">
    <location>
        <position position="518"/>
    </location>
</feature>
<evidence type="ECO:0000256" key="2">
    <source>
        <dbReference type="SAM" id="MobiDB-lite"/>
    </source>
</evidence>
<reference evidence="4" key="2">
    <citation type="journal article" date="2019" name="IMA Fungus">
        <title>Genome sequencing and comparison of five Tilletia species to identify candidate genes for the detection of regulated species infecting wheat.</title>
        <authorList>
            <person name="Nguyen H.D.T."/>
            <person name="Sultana T."/>
            <person name="Kesanakurti P."/>
            <person name="Hambleton S."/>
        </authorList>
    </citation>
    <scope>NUCLEOTIDE SEQUENCE</scope>
    <source>
        <strain evidence="4">DAOMC 236416</strain>
    </source>
</reference>
<reference evidence="4" key="1">
    <citation type="submission" date="2016-04" db="EMBL/GenBank/DDBJ databases">
        <authorList>
            <person name="Nguyen H.D."/>
            <person name="Samba Siva P."/>
            <person name="Cullis J."/>
            <person name="Levesque C.A."/>
            <person name="Hambleton S."/>
        </authorList>
    </citation>
    <scope>NUCLEOTIDE SEQUENCE</scope>
    <source>
        <strain evidence="4">DAOMC 236416</strain>
    </source>
</reference>
<feature type="compositionally biased region" description="Polar residues" evidence="2">
    <location>
        <begin position="78"/>
        <end position="90"/>
    </location>
</feature>
<dbReference type="InterPro" id="IPR013087">
    <property type="entry name" value="Znf_C2H2_type"/>
</dbReference>
<protein>
    <recommendedName>
        <fullName evidence="3">C2H2-type domain-containing protein</fullName>
    </recommendedName>
</protein>
<keyword evidence="1" id="KW-0479">Metal-binding</keyword>
<dbReference type="EMBL" id="LWDF02001307">
    <property type="protein sequence ID" value="KAE8239461.1"/>
    <property type="molecule type" value="Genomic_DNA"/>
</dbReference>
<name>A0A8T8SG08_9BASI</name>
<dbReference type="AlphaFoldDB" id="A0A8T8SG08"/>
<keyword evidence="1" id="KW-0863">Zinc-finger</keyword>
<dbReference type="Proteomes" id="UP000077521">
    <property type="component" value="Unassembled WGS sequence"/>
</dbReference>
<proteinExistence type="predicted"/>
<evidence type="ECO:0000313" key="4">
    <source>
        <dbReference type="EMBL" id="KAE8239461.1"/>
    </source>
</evidence>
<keyword evidence="5" id="KW-1185">Reference proteome</keyword>
<dbReference type="SMART" id="SM00355">
    <property type="entry name" value="ZnF_C2H2"/>
    <property type="match status" value="2"/>
</dbReference>
<keyword evidence="1" id="KW-0862">Zinc</keyword>
<evidence type="ECO:0000259" key="3">
    <source>
        <dbReference type="PROSITE" id="PS50157"/>
    </source>
</evidence>
<feature type="compositionally biased region" description="Low complexity" evidence="2">
    <location>
        <begin position="98"/>
        <end position="109"/>
    </location>
</feature>